<dbReference type="CDD" id="cd22160">
    <property type="entry name" value="F-box_AtFBL13-like"/>
    <property type="match status" value="1"/>
</dbReference>
<dbReference type="InterPro" id="IPR055357">
    <property type="entry name" value="LRR_At1g61320_AtMIF1"/>
</dbReference>
<dbReference type="EMBL" id="KI392495">
    <property type="protein sequence ID" value="ERN15739.1"/>
    <property type="molecule type" value="Genomic_DNA"/>
</dbReference>
<dbReference type="SMART" id="SM00579">
    <property type="entry name" value="FBD"/>
    <property type="match status" value="1"/>
</dbReference>
<dbReference type="InterPro" id="IPR001810">
    <property type="entry name" value="F-box_dom"/>
</dbReference>
<keyword evidence="3" id="KW-1185">Reference proteome</keyword>
<dbReference type="PANTHER" id="PTHR31900:SF30">
    <property type="entry name" value="SUPERFAMILY PROTEIN, PUTATIVE-RELATED"/>
    <property type="match status" value="1"/>
</dbReference>
<dbReference type="InterPro" id="IPR036047">
    <property type="entry name" value="F-box-like_dom_sf"/>
</dbReference>
<dbReference type="HOGENOM" id="CLU_010721_1_3_1"/>
<evidence type="ECO:0000313" key="2">
    <source>
        <dbReference type="EMBL" id="ERN15739.1"/>
    </source>
</evidence>
<evidence type="ECO:0000313" key="3">
    <source>
        <dbReference type="Proteomes" id="UP000017836"/>
    </source>
</evidence>
<dbReference type="Pfam" id="PF23622">
    <property type="entry name" value="LRR_At1g61320_AtMIF1"/>
    <property type="match status" value="1"/>
</dbReference>
<name>U5CZY7_AMBTC</name>
<sequence>MRRAKKKQKISSKEEESVSTIIEGCNSDRLSGLPQPVIHLILSFLPIKDAARTTILSTKWKHVWCSMPYLDVDLKSTLPKNFPYGKPSKKHDRFINGISHIVSHRCEPIQRFRIEGNLFHCQALVDLWIKGGITEVILSNNQYQGNLNKLYDVPFCLLSCNSLRLLELVNCKLLPPSNFKGFSNITTLKLKGCICDDKLLLDIASNSPFLETLEICDRVLPPFSTFAEFCRVKYLYLRNCELPKTFIQSIATKSILLEHLSVDGCYGFQHLEVCLPNLVVLHVTSKVTIHIMNTPRLEEIKLSPNFSGLQHQANYNWQLFKYDIFRGDAVRVKTLSLGSRVLMGLSSVGLFQFYNLSKLVVGVYPSGGMERNIVSKLLSRSPHLKILIIDDDPIKYSYCYYESDSFWETEGPFDCLNGHLETIHISLPRIYPLHEASTRHFYDTDFVKFLLVNSLVLKKMKISLAPIKYMKEEKNVIKRDLRQVEWASSQLKLVIS</sequence>
<dbReference type="Proteomes" id="UP000017836">
    <property type="component" value="Unassembled WGS sequence"/>
</dbReference>
<dbReference type="Gramene" id="ERN15739">
    <property type="protein sequence ID" value="ERN15739"/>
    <property type="gene ID" value="AMTR_s00039p00063960"/>
</dbReference>
<organism evidence="2 3">
    <name type="scientific">Amborella trichopoda</name>
    <dbReference type="NCBI Taxonomy" id="13333"/>
    <lineage>
        <taxon>Eukaryota</taxon>
        <taxon>Viridiplantae</taxon>
        <taxon>Streptophyta</taxon>
        <taxon>Embryophyta</taxon>
        <taxon>Tracheophyta</taxon>
        <taxon>Spermatophyta</taxon>
        <taxon>Magnoliopsida</taxon>
        <taxon>Amborellales</taxon>
        <taxon>Amborellaceae</taxon>
        <taxon>Amborella</taxon>
    </lineage>
</organism>
<protein>
    <recommendedName>
        <fullName evidence="1">F-box domain-containing protein</fullName>
    </recommendedName>
</protein>
<dbReference type="OMA" id="HIVSHRC"/>
<feature type="domain" description="F-box" evidence="1">
    <location>
        <begin position="27"/>
        <end position="63"/>
    </location>
</feature>
<dbReference type="InterPro" id="IPR006566">
    <property type="entry name" value="FBD"/>
</dbReference>
<gene>
    <name evidence="2" type="ORF">AMTR_s00039p00063960</name>
</gene>
<dbReference type="SUPFAM" id="SSF52047">
    <property type="entry name" value="RNI-like"/>
    <property type="match status" value="1"/>
</dbReference>
<dbReference type="PROSITE" id="PS50181">
    <property type="entry name" value="FBOX"/>
    <property type="match status" value="1"/>
</dbReference>
<dbReference type="Gene3D" id="3.80.10.10">
    <property type="entry name" value="Ribonuclease Inhibitor"/>
    <property type="match status" value="1"/>
</dbReference>
<evidence type="ECO:0000259" key="1">
    <source>
        <dbReference type="PROSITE" id="PS50181"/>
    </source>
</evidence>
<dbReference type="Pfam" id="PF00646">
    <property type="entry name" value="F-box"/>
    <property type="match status" value="1"/>
</dbReference>
<dbReference type="AlphaFoldDB" id="U5CZY7"/>
<reference evidence="3" key="1">
    <citation type="journal article" date="2013" name="Science">
        <title>The Amborella genome and the evolution of flowering plants.</title>
        <authorList>
            <consortium name="Amborella Genome Project"/>
        </authorList>
    </citation>
    <scope>NUCLEOTIDE SEQUENCE [LARGE SCALE GENOMIC DNA]</scope>
</reference>
<dbReference type="SUPFAM" id="SSF81383">
    <property type="entry name" value="F-box domain"/>
    <property type="match status" value="1"/>
</dbReference>
<dbReference type="PANTHER" id="PTHR31900">
    <property type="entry name" value="F-BOX/RNI SUPERFAMILY PROTEIN-RELATED"/>
    <property type="match status" value="1"/>
</dbReference>
<dbReference type="InterPro" id="IPR053781">
    <property type="entry name" value="F-box_AtFBL13-like"/>
</dbReference>
<proteinExistence type="predicted"/>
<dbReference type="InterPro" id="IPR050232">
    <property type="entry name" value="FBL13/AtMIF1-like"/>
</dbReference>
<accession>U5CZY7</accession>
<dbReference type="Pfam" id="PF08387">
    <property type="entry name" value="FBD"/>
    <property type="match status" value="1"/>
</dbReference>
<dbReference type="InterPro" id="IPR032675">
    <property type="entry name" value="LRR_dom_sf"/>
</dbReference>